<accession>A0A316D9Q6</accession>
<evidence type="ECO:0000313" key="6">
    <source>
        <dbReference type="EMBL" id="PWK13078.1"/>
    </source>
</evidence>
<dbReference type="GO" id="GO:0006508">
    <property type="term" value="P:proteolysis"/>
    <property type="evidence" value="ECO:0007669"/>
    <property type="project" value="UniProtKB-KW"/>
</dbReference>
<evidence type="ECO:0000256" key="2">
    <source>
        <dbReference type="ARBA" id="ARBA00022723"/>
    </source>
</evidence>
<evidence type="ECO:0000313" key="7">
    <source>
        <dbReference type="Proteomes" id="UP000245634"/>
    </source>
</evidence>
<sequence>MQVKKWGMGILTIIMGTSLGVGAAHAWSLNSRGYSPVPAYVHAYNGFSAETKQAISTACSQWNNAGAGNLVYQSSFEHSLTNSPVQNNSNDITRGFRGTPNYLMITSTLVNSTTNKIVEADLDINVSYPFANDGSSGNYDIGGNITHEIGHLLGLEHTTDTEATMYSSSQMGETKKRTIEQDDKNGILFLYK</sequence>
<dbReference type="InterPro" id="IPR021190">
    <property type="entry name" value="Pept_M10A"/>
</dbReference>
<name>A0A316D9Q6_9BACL</name>
<dbReference type="RefSeq" id="WP_109689044.1">
    <property type="nucleotide sequence ID" value="NZ_QGGL01000008.1"/>
</dbReference>
<organism evidence="6 7">
    <name type="scientific">Tumebacillus permanentifrigoris</name>
    <dbReference type="NCBI Taxonomy" id="378543"/>
    <lineage>
        <taxon>Bacteria</taxon>
        <taxon>Bacillati</taxon>
        <taxon>Bacillota</taxon>
        <taxon>Bacilli</taxon>
        <taxon>Bacillales</taxon>
        <taxon>Alicyclobacillaceae</taxon>
        <taxon>Tumebacillus</taxon>
    </lineage>
</organism>
<dbReference type="InterPro" id="IPR024079">
    <property type="entry name" value="MetalloPept_cat_dom_sf"/>
</dbReference>
<dbReference type="Pfam" id="PF00413">
    <property type="entry name" value="Peptidase_M10"/>
    <property type="match status" value="1"/>
</dbReference>
<comment type="caution">
    <text evidence="6">The sequence shown here is derived from an EMBL/GenBank/DDBJ whole genome shotgun (WGS) entry which is preliminary data.</text>
</comment>
<evidence type="ECO:0000256" key="3">
    <source>
        <dbReference type="ARBA" id="ARBA00022801"/>
    </source>
</evidence>
<keyword evidence="4" id="KW-0862">Zinc</keyword>
<keyword evidence="1" id="KW-0645">Protease</keyword>
<dbReference type="PRINTS" id="PR00138">
    <property type="entry name" value="MATRIXIN"/>
</dbReference>
<dbReference type="GO" id="GO:0008270">
    <property type="term" value="F:zinc ion binding"/>
    <property type="evidence" value="ECO:0007669"/>
    <property type="project" value="InterPro"/>
</dbReference>
<feature type="domain" description="Peptidase M10 metallopeptidase" evidence="5">
    <location>
        <begin position="119"/>
        <end position="191"/>
    </location>
</feature>
<dbReference type="AlphaFoldDB" id="A0A316D9Q6"/>
<dbReference type="OrthoDB" id="2381527at2"/>
<dbReference type="InterPro" id="IPR001818">
    <property type="entry name" value="Pept_M10_metallopeptidase"/>
</dbReference>
<keyword evidence="3" id="KW-0378">Hydrolase</keyword>
<dbReference type="GO" id="GO:0031012">
    <property type="term" value="C:extracellular matrix"/>
    <property type="evidence" value="ECO:0007669"/>
    <property type="project" value="InterPro"/>
</dbReference>
<evidence type="ECO:0000256" key="4">
    <source>
        <dbReference type="ARBA" id="ARBA00022833"/>
    </source>
</evidence>
<evidence type="ECO:0000259" key="5">
    <source>
        <dbReference type="Pfam" id="PF00413"/>
    </source>
</evidence>
<dbReference type="EMBL" id="QGGL01000008">
    <property type="protein sequence ID" value="PWK13078.1"/>
    <property type="molecule type" value="Genomic_DNA"/>
</dbReference>
<keyword evidence="7" id="KW-1185">Reference proteome</keyword>
<proteinExistence type="predicted"/>
<dbReference type="GO" id="GO:0004222">
    <property type="term" value="F:metalloendopeptidase activity"/>
    <property type="evidence" value="ECO:0007669"/>
    <property type="project" value="InterPro"/>
</dbReference>
<evidence type="ECO:0000256" key="1">
    <source>
        <dbReference type="ARBA" id="ARBA00022670"/>
    </source>
</evidence>
<keyword evidence="2" id="KW-0479">Metal-binding</keyword>
<dbReference type="Proteomes" id="UP000245634">
    <property type="component" value="Unassembled WGS sequence"/>
</dbReference>
<protein>
    <submittedName>
        <fullName evidence="6">Matrixin</fullName>
    </submittedName>
</protein>
<gene>
    <name evidence="6" type="ORF">C7459_10897</name>
</gene>
<reference evidence="6 7" key="1">
    <citation type="submission" date="2018-05" db="EMBL/GenBank/DDBJ databases">
        <title>Genomic Encyclopedia of Type Strains, Phase IV (KMG-IV): sequencing the most valuable type-strain genomes for metagenomic binning, comparative biology and taxonomic classification.</title>
        <authorList>
            <person name="Goeker M."/>
        </authorList>
    </citation>
    <scope>NUCLEOTIDE SEQUENCE [LARGE SCALE GENOMIC DNA]</scope>
    <source>
        <strain evidence="6 7">DSM 18773</strain>
    </source>
</reference>
<dbReference type="Gene3D" id="3.40.390.10">
    <property type="entry name" value="Collagenase (Catalytic Domain)"/>
    <property type="match status" value="1"/>
</dbReference>
<dbReference type="SUPFAM" id="SSF55486">
    <property type="entry name" value="Metalloproteases ('zincins'), catalytic domain"/>
    <property type="match status" value="1"/>
</dbReference>